<comment type="subcellular location">
    <subcellularLocation>
        <location evidence="1">Cell membrane</location>
        <topology evidence="1">Multi-pass membrane protein</topology>
    </subcellularLocation>
</comment>
<evidence type="ECO:0000256" key="6">
    <source>
        <dbReference type="ARBA" id="ARBA00022989"/>
    </source>
</evidence>
<dbReference type="PANTHER" id="PTHR46494">
    <property type="entry name" value="CORA FAMILY METAL ION TRANSPORTER (EUROFUNG)"/>
    <property type="match status" value="1"/>
</dbReference>
<reference evidence="9 10" key="1">
    <citation type="submission" date="2024-01" db="EMBL/GenBank/DDBJ databases">
        <title>Multi-omics insights into the function and evolution of sodium benzoate biodegradation pathways in Benzoatithermus flavus gen. nov., sp. nov. from hot spring.</title>
        <authorList>
            <person name="Hu C.-J."/>
            <person name="Li W.-J."/>
        </authorList>
    </citation>
    <scope>NUCLEOTIDE SEQUENCE [LARGE SCALE GENOMIC DNA]</scope>
    <source>
        <strain evidence="9 10">SYSU G07066</strain>
    </source>
</reference>
<dbReference type="Gene3D" id="1.20.58.340">
    <property type="entry name" value="Magnesium transport protein CorA, transmembrane region"/>
    <property type="match status" value="2"/>
</dbReference>
<dbReference type="RefSeq" id="WP_418160726.1">
    <property type="nucleotide sequence ID" value="NZ_JBBLZC010000019.1"/>
</dbReference>
<evidence type="ECO:0000256" key="4">
    <source>
        <dbReference type="ARBA" id="ARBA00022475"/>
    </source>
</evidence>
<dbReference type="Gene3D" id="3.30.460.20">
    <property type="entry name" value="CorA soluble domain-like"/>
    <property type="match status" value="1"/>
</dbReference>
<evidence type="ECO:0000256" key="8">
    <source>
        <dbReference type="SAM" id="Phobius"/>
    </source>
</evidence>
<dbReference type="EMBL" id="JBBLZC010000019">
    <property type="protein sequence ID" value="MEK0084880.1"/>
    <property type="molecule type" value="Genomic_DNA"/>
</dbReference>
<evidence type="ECO:0000256" key="7">
    <source>
        <dbReference type="ARBA" id="ARBA00023136"/>
    </source>
</evidence>
<dbReference type="Proteomes" id="UP001375743">
    <property type="component" value="Unassembled WGS sequence"/>
</dbReference>
<dbReference type="SUPFAM" id="SSF144083">
    <property type="entry name" value="Magnesium transport protein CorA, transmembrane region"/>
    <property type="match status" value="1"/>
</dbReference>
<accession>A0ABU8XUL2</accession>
<name>A0ABU8XUL2_9PROT</name>
<feature type="transmembrane region" description="Helical" evidence="8">
    <location>
        <begin position="303"/>
        <end position="323"/>
    </location>
</feature>
<dbReference type="Pfam" id="PF01544">
    <property type="entry name" value="CorA"/>
    <property type="match status" value="1"/>
</dbReference>
<evidence type="ECO:0000256" key="2">
    <source>
        <dbReference type="ARBA" id="ARBA00009765"/>
    </source>
</evidence>
<dbReference type="InterPro" id="IPR002523">
    <property type="entry name" value="MgTranspt_CorA/ZnTranspt_ZntB"/>
</dbReference>
<keyword evidence="3" id="KW-0813">Transport</keyword>
<keyword evidence="4" id="KW-1003">Cell membrane</keyword>
<sequence>MGKVIAAAAYSAGRKVADIAVEESGAWAARPGHFVWIGIEAPSERDLRQLQAQFGLHELAIEDALKAHQRPKLETYGDTTFLVLRTAFLEEGHIALGETEIFIGHGYVISVRHGASASYREVRQRAEAAPKQLAHGEDYVLYALVDFIVDNYLVVVERLAAEIEALEEHVLEPLDEARIARIYELRRELQKLRLVAAPAVEVCRRLEHTDLPGIDVSFRPYFRDVVDHANRALEQIDALREMLGFAFEAALLMESSRQSIEATRQSEVSRRLAGWAAILAVPTAIAGLYGMNFDHMPELHWRYGYLAVLLVIAVTCIVLFNRFRRAGWI</sequence>
<evidence type="ECO:0000313" key="9">
    <source>
        <dbReference type="EMBL" id="MEK0084880.1"/>
    </source>
</evidence>
<feature type="transmembrane region" description="Helical" evidence="8">
    <location>
        <begin position="272"/>
        <end position="291"/>
    </location>
</feature>
<keyword evidence="5 8" id="KW-0812">Transmembrane</keyword>
<protein>
    <submittedName>
        <fullName evidence="9">Magnesium and cobalt transport protein CorA</fullName>
    </submittedName>
</protein>
<dbReference type="SUPFAM" id="SSF143865">
    <property type="entry name" value="CorA soluble domain-like"/>
    <property type="match status" value="1"/>
</dbReference>
<evidence type="ECO:0000256" key="3">
    <source>
        <dbReference type="ARBA" id="ARBA00022448"/>
    </source>
</evidence>
<evidence type="ECO:0000256" key="5">
    <source>
        <dbReference type="ARBA" id="ARBA00022692"/>
    </source>
</evidence>
<dbReference type="PANTHER" id="PTHR46494:SF1">
    <property type="entry name" value="CORA FAMILY METAL ION TRANSPORTER (EUROFUNG)"/>
    <property type="match status" value="1"/>
</dbReference>
<evidence type="ECO:0000256" key="1">
    <source>
        <dbReference type="ARBA" id="ARBA00004651"/>
    </source>
</evidence>
<organism evidence="9 10">
    <name type="scientific">Benzoatithermus flavus</name>
    <dbReference type="NCBI Taxonomy" id="3108223"/>
    <lineage>
        <taxon>Bacteria</taxon>
        <taxon>Pseudomonadati</taxon>
        <taxon>Pseudomonadota</taxon>
        <taxon>Alphaproteobacteria</taxon>
        <taxon>Geminicoccales</taxon>
        <taxon>Geminicoccaceae</taxon>
        <taxon>Benzoatithermus</taxon>
    </lineage>
</organism>
<keyword evidence="10" id="KW-1185">Reference proteome</keyword>
<dbReference type="InterPro" id="IPR045863">
    <property type="entry name" value="CorA_TM1_TM2"/>
</dbReference>
<dbReference type="CDD" id="cd12830">
    <property type="entry name" value="MtCorA-like"/>
    <property type="match status" value="1"/>
</dbReference>
<evidence type="ECO:0000313" key="10">
    <source>
        <dbReference type="Proteomes" id="UP001375743"/>
    </source>
</evidence>
<dbReference type="InterPro" id="IPR045861">
    <property type="entry name" value="CorA_cytoplasmic_dom"/>
</dbReference>
<comment type="caution">
    <text evidence="9">The sequence shown here is derived from an EMBL/GenBank/DDBJ whole genome shotgun (WGS) entry which is preliminary data.</text>
</comment>
<gene>
    <name evidence="9" type="ORF">U1T56_17140</name>
</gene>
<keyword evidence="7 8" id="KW-0472">Membrane</keyword>
<comment type="similarity">
    <text evidence="2">Belongs to the CorA metal ion transporter (MIT) (TC 1.A.35) family.</text>
</comment>
<keyword evidence="6 8" id="KW-1133">Transmembrane helix</keyword>
<proteinExistence type="inferred from homology"/>